<evidence type="ECO:0000313" key="2">
    <source>
        <dbReference type="Proteomes" id="UP000789508"/>
    </source>
</evidence>
<protein>
    <submittedName>
        <fullName evidence="1">9796_t:CDS:1</fullName>
    </submittedName>
</protein>
<keyword evidence="2" id="KW-1185">Reference proteome</keyword>
<dbReference type="AlphaFoldDB" id="A0A9N9NEA4"/>
<accession>A0A9N9NEA4</accession>
<evidence type="ECO:0000313" key="1">
    <source>
        <dbReference type="EMBL" id="CAG8726353.1"/>
    </source>
</evidence>
<comment type="caution">
    <text evidence="1">The sequence shown here is derived from an EMBL/GenBank/DDBJ whole genome shotgun (WGS) entry which is preliminary data.</text>
</comment>
<dbReference type="Proteomes" id="UP000789508">
    <property type="component" value="Unassembled WGS sequence"/>
</dbReference>
<gene>
    <name evidence="1" type="ORF">ALEPTO_LOCUS12453</name>
</gene>
<name>A0A9N9NEA4_9GLOM</name>
<proteinExistence type="predicted"/>
<dbReference type="EMBL" id="CAJVPS010028435">
    <property type="protein sequence ID" value="CAG8726353.1"/>
    <property type="molecule type" value="Genomic_DNA"/>
</dbReference>
<reference evidence="1" key="1">
    <citation type="submission" date="2021-06" db="EMBL/GenBank/DDBJ databases">
        <authorList>
            <person name="Kallberg Y."/>
            <person name="Tangrot J."/>
            <person name="Rosling A."/>
        </authorList>
    </citation>
    <scope>NUCLEOTIDE SEQUENCE</scope>
    <source>
        <strain evidence="1">FL130A</strain>
    </source>
</reference>
<feature type="non-terminal residue" evidence="1">
    <location>
        <position position="142"/>
    </location>
</feature>
<organism evidence="1 2">
    <name type="scientific">Ambispora leptoticha</name>
    <dbReference type="NCBI Taxonomy" id="144679"/>
    <lineage>
        <taxon>Eukaryota</taxon>
        <taxon>Fungi</taxon>
        <taxon>Fungi incertae sedis</taxon>
        <taxon>Mucoromycota</taxon>
        <taxon>Glomeromycotina</taxon>
        <taxon>Glomeromycetes</taxon>
        <taxon>Archaeosporales</taxon>
        <taxon>Ambisporaceae</taxon>
        <taxon>Ambispora</taxon>
    </lineage>
</organism>
<sequence>KNNSLPKETMSKIVQLYVIRRKLEGTPFRLRKMAHSAVLVGTANNVYYIIELVKQKEKSNVVVAIPTSFYVISTDYNNPHQVINMNGEVWTKQLYGKHVYKDVTVEEARQYLQNEMNQYPYDLLEWNCHVAQETLRKWLGVL</sequence>